<dbReference type="InterPro" id="IPR027387">
    <property type="entry name" value="Cytb/b6-like_sf"/>
</dbReference>
<evidence type="ECO:0000256" key="1">
    <source>
        <dbReference type="ARBA" id="ARBA00002566"/>
    </source>
</evidence>
<gene>
    <name evidence="23" type="primary">cytb</name>
</gene>
<keyword evidence="6 19" id="KW-0349">Heme</keyword>
<keyword evidence="10" id="KW-0999">Mitochondrion inner membrane</keyword>
<dbReference type="GO" id="GO:0008121">
    <property type="term" value="F:quinol-cytochrome-c reductase activity"/>
    <property type="evidence" value="ECO:0007669"/>
    <property type="project" value="InterPro"/>
</dbReference>
<dbReference type="PROSITE" id="PS51002">
    <property type="entry name" value="CYTB_NTER"/>
    <property type="match status" value="1"/>
</dbReference>
<evidence type="ECO:0000256" key="15">
    <source>
        <dbReference type="ARBA" id="ARBA00023128"/>
    </source>
</evidence>
<evidence type="ECO:0000256" key="11">
    <source>
        <dbReference type="ARBA" id="ARBA00022982"/>
    </source>
</evidence>
<dbReference type="InterPro" id="IPR048259">
    <property type="entry name" value="Cytochrome_b_N_euk/bac"/>
</dbReference>
<feature type="transmembrane region" description="Helical" evidence="20">
    <location>
        <begin position="321"/>
        <end position="341"/>
    </location>
</feature>
<evidence type="ECO:0000256" key="18">
    <source>
        <dbReference type="PIRSR" id="PIRSR038885-1"/>
    </source>
</evidence>
<evidence type="ECO:0000259" key="22">
    <source>
        <dbReference type="PROSITE" id="PS51003"/>
    </source>
</evidence>
<comment type="function">
    <text evidence="1 20">Component of the ubiquinol-cytochrome c reductase complex (complex III or cytochrome b-c1 complex) that is part of the mitochondrial respiratory chain. The b-c1 complex mediates electron transfer from ubiquinol to cytochrome c. Contributes to the generation of a proton gradient across the mitochondrial membrane that is then used for ATP synthesis.</text>
</comment>
<feature type="binding site" evidence="18">
    <location>
        <position position="202"/>
    </location>
    <ligand>
        <name>a ubiquinone</name>
        <dbReference type="ChEBI" id="CHEBI:16389"/>
    </ligand>
</feature>
<dbReference type="CDD" id="cd00284">
    <property type="entry name" value="Cytochrome_b_N"/>
    <property type="match status" value="1"/>
</dbReference>
<keyword evidence="13 19" id="KW-0408">Iron</keyword>
<dbReference type="SUPFAM" id="SSF81648">
    <property type="entry name" value="a domain/subunit of cytochrome bc1 complex (Ubiquinol-cytochrome c reductase)"/>
    <property type="match status" value="1"/>
</dbReference>
<evidence type="ECO:0000256" key="12">
    <source>
        <dbReference type="ARBA" id="ARBA00022989"/>
    </source>
</evidence>
<evidence type="ECO:0000256" key="9">
    <source>
        <dbReference type="ARBA" id="ARBA00022723"/>
    </source>
</evidence>
<feature type="transmembrane region" description="Helical" evidence="20">
    <location>
        <begin position="289"/>
        <end position="309"/>
    </location>
</feature>
<evidence type="ECO:0000256" key="4">
    <source>
        <dbReference type="ARBA" id="ARBA00013531"/>
    </source>
</evidence>
<dbReference type="Pfam" id="PF00032">
    <property type="entry name" value="Cytochrom_B_C"/>
    <property type="match status" value="1"/>
</dbReference>
<keyword evidence="14" id="KW-0830">Ubiquinone</keyword>
<feature type="transmembrane region" description="Helical" evidence="20">
    <location>
        <begin position="141"/>
        <end position="158"/>
    </location>
</feature>
<dbReference type="PANTHER" id="PTHR19271:SF16">
    <property type="entry name" value="CYTOCHROME B"/>
    <property type="match status" value="1"/>
</dbReference>
<evidence type="ECO:0000256" key="17">
    <source>
        <dbReference type="ARBA" id="ARBA00061233"/>
    </source>
</evidence>
<dbReference type="InterPro" id="IPR048260">
    <property type="entry name" value="Cytochrome_b_C_euk/bac"/>
</dbReference>
<feature type="transmembrane region" description="Helical" evidence="20">
    <location>
        <begin position="114"/>
        <end position="134"/>
    </location>
</feature>
<dbReference type="AlphaFoldDB" id="Q1KQ24"/>
<dbReference type="InterPro" id="IPR036150">
    <property type="entry name" value="Cyt_b/b6_C_sf"/>
</dbReference>
<dbReference type="InterPro" id="IPR005797">
    <property type="entry name" value="Cyt_b/b6_N"/>
</dbReference>
<proteinExistence type="inferred from homology"/>
<feature type="transmembrane region" description="Helical" evidence="20">
    <location>
        <begin position="347"/>
        <end position="372"/>
    </location>
</feature>
<comment type="subunit">
    <text evidence="3">The cytochrome bc1 complex contains 3 respiratory subunits (MT-CYB, CYC1 and UQCRFS1), 2 core proteins (UQCRC1 and UQCRC2) and probably 6 low-molecular weight proteins.</text>
</comment>
<dbReference type="InterPro" id="IPR030689">
    <property type="entry name" value="Cytochrome_b"/>
</dbReference>
<accession>Q1KQ24</accession>
<evidence type="ECO:0000256" key="14">
    <source>
        <dbReference type="ARBA" id="ARBA00023075"/>
    </source>
</evidence>
<dbReference type="GO" id="GO:0046872">
    <property type="term" value="F:metal ion binding"/>
    <property type="evidence" value="ECO:0007669"/>
    <property type="project" value="UniProtKB-UniRule"/>
</dbReference>
<feature type="binding site" description="axial binding residue" evidence="19">
    <location>
        <position position="98"/>
    </location>
    <ligand>
        <name>heme b</name>
        <dbReference type="ChEBI" id="CHEBI:60344"/>
        <label>b566</label>
    </ligand>
    <ligandPart>
        <name>Fe</name>
        <dbReference type="ChEBI" id="CHEBI:18248"/>
    </ligandPart>
</feature>
<dbReference type="PIRSF" id="PIRSF038885">
    <property type="entry name" value="COB"/>
    <property type="match status" value="1"/>
</dbReference>
<dbReference type="InterPro" id="IPR005798">
    <property type="entry name" value="Cyt_b/b6_C"/>
</dbReference>
<feature type="binding site" description="axial binding residue" evidence="19">
    <location>
        <position position="84"/>
    </location>
    <ligand>
        <name>heme b</name>
        <dbReference type="ChEBI" id="CHEBI:60344"/>
        <label>b562</label>
    </ligand>
    <ligandPart>
        <name>Fe</name>
        <dbReference type="ChEBI" id="CHEBI:18248"/>
    </ligandPart>
</feature>
<evidence type="ECO:0000256" key="16">
    <source>
        <dbReference type="ARBA" id="ARBA00023136"/>
    </source>
</evidence>
<keyword evidence="12 20" id="KW-1133">Transmembrane helix</keyword>
<evidence type="ECO:0000256" key="3">
    <source>
        <dbReference type="ARBA" id="ARBA00011660"/>
    </source>
</evidence>
<comment type="cofactor">
    <cofactor evidence="20">
        <name>heme b</name>
        <dbReference type="ChEBI" id="CHEBI:60344"/>
    </cofactor>
    <text evidence="20">Binds 2 heme groups non-covalently.</text>
</comment>
<name>Q1KQ24_9SAUR</name>
<evidence type="ECO:0000256" key="20">
    <source>
        <dbReference type="RuleBase" id="RU362117"/>
    </source>
</evidence>
<keyword evidence="8 20" id="KW-0812">Transmembrane</keyword>
<evidence type="ECO:0000256" key="13">
    <source>
        <dbReference type="ARBA" id="ARBA00023004"/>
    </source>
</evidence>
<dbReference type="GO" id="GO:0016491">
    <property type="term" value="F:oxidoreductase activity"/>
    <property type="evidence" value="ECO:0007669"/>
    <property type="project" value="UniProtKB-UniRule"/>
</dbReference>
<dbReference type="EMBL" id="DQ461753">
    <property type="protein sequence ID" value="ABF00455.1"/>
    <property type="molecule type" value="Genomic_DNA"/>
</dbReference>
<reference evidence="23" key="1">
    <citation type="journal article" date="2006" name="J. Exp. Zool. B Mol. Dev. Evol.">
        <title>Multiple copies of coding as well as pseudogene c-mos sequence exist in three lacertid species.</title>
        <authorList>
            <person name="Pavlicev M."/>
            <person name="Mayer W."/>
        </authorList>
    </citation>
    <scope>NUCLEOTIDE SEQUENCE</scope>
    <source>
        <strain evidence="23">JR1</strain>
    </source>
</reference>
<feature type="transmembrane region" description="Helical" evidence="20">
    <location>
        <begin position="230"/>
        <end position="251"/>
    </location>
</feature>
<dbReference type="InterPro" id="IPR016174">
    <property type="entry name" value="Di-haem_cyt_TM"/>
</dbReference>
<dbReference type="GO" id="GO:0005743">
    <property type="term" value="C:mitochondrial inner membrane"/>
    <property type="evidence" value="ECO:0007669"/>
    <property type="project" value="UniProtKB-SubCell"/>
</dbReference>
<dbReference type="SUPFAM" id="SSF81342">
    <property type="entry name" value="Transmembrane di-heme cytochromes"/>
    <property type="match status" value="1"/>
</dbReference>
<evidence type="ECO:0000256" key="5">
    <source>
        <dbReference type="ARBA" id="ARBA00022448"/>
    </source>
</evidence>
<dbReference type="GO" id="GO:0045275">
    <property type="term" value="C:respiratory chain complex III"/>
    <property type="evidence" value="ECO:0007669"/>
    <property type="project" value="InterPro"/>
</dbReference>
<dbReference type="Gene3D" id="1.20.810.10">
    <property type="entry name" value="Cytochrome Bc1 Complex, Chain C"/>
    <property type="match status" value="1"/>
</dbReference>
<feature type="binding site" description="axial binding residue" evidence="19">
    <location>
        <position position="183"/>
    </location>
    <ligand>
        <name>heme b</name>
        <dbReference type="ChEBI" id="CHEBI:60344"/>
        <label>b562</label>
    </ligand>
    <ligandPart>
        <name>Fe</name>
        <dbReference type="ChEBI" id="CHEBI:18248"/>
    </ligandPart>
</feature>
<dbReference type="PANTHER" id="PTHR19271">
    <property type="entry name" value="CYTOCHROME B"/>
    <property type="match status" value="1"/>
</dbReference>
<feature type="transmembrane region" description="Helical" evidence="20">
    <location>
        <begin position="78"/>
        <end position="99"/>
    </location>
</feature>
<evidence type="ECO:0000256" key="7">
    <source>
        <dbReference type="ARBA" id="ARBA00022660"/>
    </source>
</evidence>
<feature type="transmembrane region" description="Helical" evidence="20">
    <location>
        <begin position="31"/>
        <end position="57"/>
    </location>
</feature>
<keyword evidence="9 19" id="KW-0479">Metal-binding</keyword>
<comment type="subcellular location">
    <subcellularLocation>
        <location evidence="2">Mitochondrion inner membrane</location>
        <topology evidence="2">Multi-pass membrane protein</topology>
    </subcellularLocation>
</comment>
<dbReference type="CDD" id="cd00290">
    <property type="entry name" value="cytochrome_b_C"/>
    <property type="match status" value="1"/>
</dbReference>
<feature type="domain" description="Cytochrome b/b6 C-terminal region profile" evidence="22">
    <location>
        <begin position="211"/>
        <end position="380"/>
    </location>
</feature>
<comment type="similarity">
    <text evidence="17 20">Belongs to the cytochrome b family.</text>
</comment>
<organism evidence="23">
    <name type="scientific">Phoenicolacerta laevis</name>
    <name type="common">Lebanon lizard</name>
    <dbReference type="NCBI Taxonomy" id="575500"/>
    <lineage>
        <taxon>Eukaryota</taxon>
        <taxon>Metazoa</taxon>
        <taxon>Chordata</taxon>
        <taxon>Craniata</taxon>
        <taxon>Vertebrata</taxon>
        <taxon>Euteleostomi</taxon>
        <taxon>Lepidosauria</taxon>
        <taxon>Squamata</taxon>
        <taxon>Bifurcata</taxon>
        <taxon>Unidentata</taxon>
        <taxon>Episquamata</taxon>
        <taxon>Laterata</taxon>
        <taxon>Lacertibaenia</taxon>
        <taxon>Lacertidae</taxon>
        <taxon>Phoenicolacerta</taxon>
    </lineage>
</organism>
<evidence type="ECO:0000256" key="19">
    <source>
        <dbReference type="PIRSR" id="PIRSR038885-2"/>
    </source>
</evidence>
<geneLocation type="mitochondrion" evidence="23"/>
<keyword evidence="5 20" id="KW-0813">Transport</keyword>
<dbReference type="Pfam" id="PF00033">
    <property type="entry name" value="Cytochrome_B"/>
    <property type="match status" value="1"/>
</dbReference>
<comment type="cofactor">
    <cofactor evidence="19">
        <name>heme</name>
        <dbReference type="ChEBI" id="CHEBI:30413"/>
    </cofactor>
    <text evidence="19">Binds 2 heme groups non-covalently.</text>
</comment>
<reference evidence="23" key="2">
    <citation type="submission" date="2010-09" db="EMBL/GenBank/DDBJ databases">
        <authorList>
            <person name="Pavlicev M."/>
            <person name="Mayer W."/>
        </authorList>
    </citation>
    <scope>NUCLEOTIDE SEQUENCE</scope>
    <source>
        <strain evidence="23">JR1</strain>
    </source>
</reference>
<dbReference type="PROSITE" id="PS51003">
    <property type="entry name" value="CYTB_CTER"/>
    <property type="match status" value="1"/>
</dbReference>
<feature type="domain" description="Cytochrome b/b6 N-terminal region profile" evidence="21">
    <location>
        <begin position="2"/>
        <end position="210"/>
    </location>
</feature>
<keyword evidence="15 20" id="KW-0496">Mitochondrion</keyword>
<feature type="binding site" description="axial binding residue" evidence="19">
    <location>
        <position position="197"/>
    </location>
    <ligand>
        <name>heme b</name>
        <dbReference type="ChEBI" id="CHEBI:60344"/>
        <label>b566</label>
    </ligand>
    <ligandPart>
        <name>Fe</name>
        <dbReference type="ChEBI" id="CHEBI:18248"/>
    </ligandPart>
</feature>
<evidence type="ECO:0000256" key="6">
    <source>
        <dbReference type="ARBA" id="ARBA00022617"/>
    </source>
</evidence>
<dbReference type="GO" id="GO:0006122">
    <property type="term" value="P:mitochondrial electron transport, ubiquinol to cytochrome c"/>
    <property type="evidence" value="ECO:0007669"/>
    <property type="project" value="TreeGrafter"/>
</dbReference>
<keyword evidence="11 20" id="KW-0249">Electron transport</keyword>
<evidence type="ECO:0000259" key="21">
    <source>
        <dbReference type="PROSITE" id="PS51002"/>
    </source>
</evidence>
<evidence type="ECO:0000313" key="23">
    <source>
        <dbReference type="EMBL" id="ABF00455.1"/>
    </source>
</evidence>
<keyword evidence="16 20" id="KW-0472">Membrane</keyword>
<feature type="transmembrane region" description="Helical" evidence="20">
    <location>
        <begin position="178"/>
        <end position="201"/>
    </location>
</feature>
<keyword evidence="7 20" id="KW-0679">Respiratory chain</keyword>
<sequence>MTLNLRKQHPILKIINSSFIDLPTPSNISAWWNFGSLLGLCLIIQTITGLFLAMHYTADISSAFSSVAHIHRDVQYGWLIRNLHANGASMFFICIYLHIGRGLYYGSYLYTETWNIGVILLLLVMATAFMGYVLPWGQMSFWGATVITNLLSAAPYVGETLVQWIWGGFAVDNATLTRFFTLHFMLPFLIMGTSMVHLLFLHETGSNNPTGLNSNVDKIPFHPYFSYKDFLGALILLTSLLSLALFLPNLLGDPENFTPANPLVTPPHIKPEWYFLFAYAILRSIPNKLGGVLALLFSILVLLILPFTHLSKQRTLAFRPLSQMLFWLLISDIIILTWIGGQPVEHPFIIIGQLASTLYFFIFLFLMPALALMENALLKW</sequence>
<evidence type="ECO:0000256" key="2">
    <source>
        <dbReference type="ARBA" id="ARBA00004448"/>
    </source>
</evidence>
<protein>
    <recommendedName>
        <fullName evidence="4 20">Cytochrome b</fullName>
    </recommendedName>
</protein>
<evidence type="ECO:0000256" key="10">
    <source>
        <dbReference type="ARBA" id="ARBA00022792"/>
    </source>
</evidence>
<dbReference type="FunFam" id="1.20.810.10:FF:000002">
    <property type="entry name" value="Cytochrome b"/>
    <property type="match status" value="1"/>
</dbReference>
<evidence type="ECO:0000256" key="8">
    <source>
        <dbReference type="ARBA" id="ARBA00022692"/>
    </source>
</evidence>